<feature type="signal peptide" evidence="2">
    <location>
        <begin position="1"/>
        <end position="20"/>
    </location>
</feature>
<keyword evidence="2" id="KW-0732">Signal</keyword>
<evidence type="ECO:0000256" key="1">
    <source>
        <dbReference type="SAM" id="MobiDB-lite"/>
    </source>
</evidence>
<dbReference type="RefSeq" id="WP_156642695.1">
    <property type="nucleotide sequence ID" value="NZ_WOXT01000004.1"/>
</dbReference>
<feature type="domain" description="EF-hand" evidence="3">
    <location>
        <begin position="46"/>
        <end position="81"/>
    </location>
</feature>
<feature type="region of interest" description="Disordered" evidence="1">
    <location>
        <begin position="103"/>
        <end position="124"/>
    </location>
</feature>
<dbReference type="AlphaFoldDB" id="A0A7C9M541"/>
<organism evidence="4 5">
    <name type="scientific">Noviluteimonas gilva</name>
    <dbReference type="NCBI Taxonomy" id="2682097"/>
    <lineage>
        <taxon>Bacteria</taxon>
        <taxon>Pseudomonadati</taxon>
        <taxon>Pseudomonadota</taxon>
        <taxon>Gammaproteobacteria</taxon>
        <taxon>Lysobacterales</taxon>
        <taxon>Lysobacteraceae</taxon>
        <taxon>Noviluteimonas</taxon>
    </lineage>
</organism>
<evidence type="ECO:0000313" key="4">
    <source>
        <dbReference type="EMBL" id="MUV15142.1"/>
    </source>
</evidence>
<gene>
    <name evidence="4" type="ORF">GN331_13115</name>
</gene>
<keyword evidence="5" id="KW-1185">Reference proteome</keyword>
<dbReference type="Gene3D" id="1.10.238.10">
    <property type="entry name" value="EF-hand"/>
    <property type="match status" value="2"/>
</dbReference>
<dbReference type="InterPro" id="IPR011992">
    <property type="entry name" value="EF-hand-dom_pair"/>
</dbReference>
<dbReference type="InterPro" id="IPR018247">
    <property type="entry name" value="EF_Hand_1_Ca_BS"/>
</dbReference>
<dbReference type="SUPFAM" id="SSF47473">
    <property type="entry name" value="EF-hand"/>
    <property type="match status" value="1"/>
</dbReference>
<accession>A0A7C9M541</accession>
<dbReference type="PROSITE" id="PS50222">
    <property type="entry name" value="EF_HAND_2"/>
    <property type="match status" value="1"/>
</dbReference>
<dbReference type="InterPro" id="IPR002048">
    <property type="entry name" value="EF_hand_dom"/>
</dbReference>
<dbReference type="Proteomes" id="UP000479692">
    <property type="component" value="Unassembled WGS sequence"/>
</dbReference>
<dbReference type="PROSITE" id="PS00018">
    <property type="entry name" value="EF_HAND_1"/>
    <property type="match status" value="1"/>
</dbReference>
<dbReference type="GO" id="GO:0005509">
    <property type="term" value="F:calcium ion binding"/>
    <property type="evidence" value="ECO:0007669"/>
    <property type="project" value="InterPro"/>
</dbReference>
<evidence type="ECO:0000313" key="5">
    <source>
        <dbReference type="Proteomes" id="UP000479692"/>
    </source>
</evidence>
<name>A0A7C9M541_9GAMM</name>
<feature type="compositionally biased region" description="Basic and acidic residues" evidence="1">
    <location>
        <begin position="111"/>
        <end position="124"/>
    </location>
</feature>
<sequence>MIKQVVGCALLVVLAAPAVAQVKAGADPARFDVADANKDGQVDLAEYGNFVEEWVLLNDADRDGKLSRDELKDAPNPSKFDTIDSNRDGFLVIEELSTYSDGDFAAMDANSDGKIDRAESAQRK</sequence>
<evidence type="ECO:0000256" key="2">
    <source>
        <dbReference type="SAM" id="SignalP"/>
    </source>
</evidence>
<protein>
    <recommendedName>
        <fullName evidence="3">EF-hand domain-containing protein</fullName>
    </recommendedName>
</protein>
<feature type="chain" id="PRO_5028997638" description="EF-hand domain-containing protein" evidence="2">
    <location>
        <begin position="21"/>
        <end position="124"/>
    </location>
</feature>
<evidence type="ECO:0000259" key="3">
    <source>
        <dbReference type="PROSITE" id="PS50222"/>
    </source>
</evidence>
<dbReference type="EMBL" id="WOXT01000004">
    <property type="protein sequence ID" value="MUV15142.1"/>
    <property type="molecule type" value="Genomic_DNA"/>
</dbReference>
<comment type="caution">
    <text evidence="4">The sequence shown here is derived from an EMBL/GenBank/DDBJ whole genome shotgun (WGS) entry which is preliminary data.</text>
</comment>
<proteinExistence type="predicted"/>
<reference evidence="4 5" key="1">
    <citation type="submission" date="2019-12" db="EMBL/GenBank/DDBJ databases">
        <authorList>
            <person name="Xu J."/>
        </authorList>
    </citation>
    <scope>NUCLEOTIDE SEQUENCE [LARGE SCALE GENOMIC DNA]</scope>
    <source>
        <strain evidence="4 5">HX-5-24</strain>
    </source>
</reference>
<dbReference type="Pfam" id="PF13202">
    <property type="entry name" value="EF-hand_5"/>
    <property type="match status" value="4"/>
</dbReference>